<evidence type="ECO:0000259" key="3">
    <source>
        <dbReference type="Pfam" id="PF04909"/>
    </source>
</evidence>
<evidence type="ECO:0000313" key="5">
    <source>
        <dbReference type="Proteomes" id="UP000799291"/>
    </source>
</evidence>
<dbReference type="InterPro" id="IPR032466">
    <property type="entry name" value="Metal_Hydrolase"/>
</dbReference>
<dbReference type="AlphaFoldDB" id="A0A6G1IIR1"/>
<reference evidence="4" key="1">
    <citation type="journal article" date="2020" name="Stud. Mycol.">
        <title>101 Dothideomycetes genomes: a test case for predicting lifestyles and emergence of pathogens.</title>
        <authorList>
            <person name="Haridas S."/>
            <person name="Albert R."/>
            <person name="Binder M."/>
            <person name="Bloem J."/>
            <person name="Labutti K."/>
            <person name="Salamov A."/>
            <person name="Andreopoulos B."/>
            <person name="Baker S."/>
            <person name="Barry K."/>
            <person name="Bills G."/>
            <person name="Bluhm B."/>
            <person name="Cannon C."/>
            <person name="Castanera R."/>
            <person name="Culley D."/>
            <person name="Daum C."/>
            <person name="Ezra D."/>
            <person name="Gonzalez J."/>
            <person name="Henrissat B."/>
            <person name="Kuo A."/>
            <person name="Liang C."/>
            <person name="Lipzen A."/>
            <person name="Lutzoni F."/>
            <person name="Magnuson J."/>
            <person name="Mondo S."/>
            <person name="Nolan M."/>
            <person name="Ohm R."/>
            <person name="Pangilinan J."/>
            <person name="Park H.-J."/>
            <person name="Ramirez L."/>
            <person name="Alfaro M."/>
            <person name="Sun H."/>
            <person name="Tritt A."/>
            <person name="Yoshinaga Y."/>
            <person name="Zwiers L.-H."/>
            <person name="Turgeon B."/>
            <person name="Goodwin S."/>
            <person name="Spatafora J."/>
            <person name="Crous P."/>
            <person name="Grigoriev I."/>
        </authorList>
    </citation>
    <scope>NUCLEOTIDE SEQUENCE</scope>
    <source>
        <strain evidence="4">CBS 122367</strain>
    </source>
</reference>
<dbReference type="SUPFAM" id="SSF51556">
    <property type="entry name" value="Metallo-dependent hydrolases"/>
    <property type="match status" value="1"/>
</dbReference>
<proteinExistence type="inferred from homology"/>
<dbReference type="Pfam" id="PF04909">
    <property type="entry name" value="Amidohydro_2"/>
    <property type="match status" value="1"/>
</dbReference>
<sequence length="384" mass="41927">MPPPAIPEPAPKILDSHIHLWPSTATSPSNHTWMTPGHPLAKRHGIADYKAAVASSPVRPVGFIYVETDRHLPSLEPPITDEDGEDARVEELRAWAREPLEELKFLRRIVEGRGEEGDGFAPFDSSLLKGIVIFAPFHLPSPLFQRYLQIAEETLGPLAWERVVGFRYLLQGKGVEGVRAAAENESFVGNLRGIGGRVFDVGVDCQRDGVGGLEYVTQLVEKVNARMEGTRPKFVLNHLCKPPISPSPSQTSPSTTSSPNQTFPQWSSHLTTLSTQPNVSIKLSGAFNEFAPSPTPSTTPSTMPSLLLALTPYFDHVHSVFGPERVMFGSDWPVCNVGGPAGEAGNWGLWRGVVGAWMHGRMGDEERRGVWGGNGGRIYGVEVF</sequence>
<dbReference type="EMBL" id="MU005618">
    <property type="protein sequence ID" value="KAF2677789.1"/>
    <property type="molecule type" value="Genomic_DNA"/>
</dbReference>
<name>A0A6G1IIR1_9PLEO</name>
<dbReference type="GO" id="GO:0016787">
    <property type="term" value="F:hydrolase activity"/>
    <property type="evidence" value="ECO:0007669"/>
    <property type="project" value="InterPro"/>
</dbReference>
<dbReference type="InterPro" id="IPR052350">
    <property type="entry name" value="Metallo-dep_Lactonases"/>
</dbReference>
<dbReference type="Gene3D" id="3.20.20.140">
    <property type="entry name" value="Metal-dependent hydrolases"/>
    <property type="match status" value="1"/>
</dbReference>
<comment type="similarity">
    <text evidence="1">Belongs to the metallo-dependent hydrolases superfamily.</text>
</comment>
<dbReference type="PANTHER" id="PTHR43569:SF2">
    <property type="entry name" value="AMIDOHYDROLASE-RELATED DOMAIN-CONTAINING PROTEIN"/>
    <property type="match status" value="1"/>
</dbReference>
<dbReference type="OrthoDB" id="2135488at2759"/>
<keyword evidence="5" id="KW-1185">Reference proteome</keyword>
<protein>
    <recommendedName>
        <fullName evidence="3">Amidohydrolase-related domain-containing protein</fullName>
    </recommendedName>
</protein>
<evidence type="ECO:0000313" key="4">
    <source>
        <dbReference type="EMBL" id="KAF2677789.1"/>
    </source>
</evidence>
<dbReference type="InterPro" id="IPR006680">
    <property type="entry name" value="Amidohydro-rel"/>
</dbReference>
<dbReference type="Proteomes" id="UP000799291">
    <property type="component" value="Unassembled WGS sequence"/>
</dbReference>
<organism evidence="4 5">
    <name type="scientific">Lentithecium fluviatile CBS 122367</name>
    <dbReference type="NCBI Taxonomy" id="1168545"/>
    <lineage>
        <taxon>Eukaryota</taxon>
        <taxon>Fungi</taxon>
        <taxon>Dikarya</taxon>
        <taxon>Ascomycota</taxon>
        <taxon>Pezizomycotina</taxon>
        <taxon>Dothideomycetes</taxon>
        <taxon>Pleosporomycetidae</taxon>
        <taxon>Pleosporales</taxon>
        <taxon>Massarineae</taxon>
        <taxon>Lentitheciaceae</taxon>
        <taxon>Lentithecium</taxon>
    </lineage>
</organism>
<dbReference type="PANTHER" id="PTHR43569">
    <property type="entry name" value="AMIDOHYDROLASE"/>
    <property type="match status" value="1"/>
</dbReference>
<feature type="domain" description="Amidohydrolase-related" evidence="3">
    <location>
        <begin position="233"/>
        <end position="380"/>
    </location>
</feature>
<accession>A0A6G1IIR1</accession>
<evidence type="ECO:0000256" key="2">
    <source>
        <dbReference type="SAM" id="MobiDB-lite"/>
    </source>
</evidence>
<evidence type="ECO:0000256" key="1">
    <source>
        <dbReference type="ARBA" id="ARBA00038310"/>
    </source>
</evidence>
<feature type="region of interest" description="Disordered" evidence="2">
    <location>
        <begin position="245"/>
        <end position="266"/>
    </location>
</feature>
<gene>
    <name evidence="4" type="ORF">K458DRAFT_349594</name>
</gene>
<feature type="compositionally biased region" description="Low complexity" evidence="2">
    <location>
        <begin position="247"/>
        <end position="265"/>
    </location>
</feature>